<evidence type="ECO:0000256" key="5">
    <source>
        <dbReference type="SAM" id="Phobius"/>
    </source>
</evidence>
<protein>
    <recommendedName>
        <fullName evidence="8">Cytochrome P450</fullName>
    </recommendedName>
</protein>
<dbReference type="EMBL" id="CAJSTJ010000119">
    <property type="protein sequence ID" value="CAG7557425.1"/>
    <property type="molecule type" value="Genomic_DNA"/>
</dbReference>
<sequence length="504" mass="56502">MADLNEQDATSQYSSFYPTFLSCVALYIAWQYLLRTGALWNSKSEPPVLPYLVPVIGHSLSFLRDTHGIILAGRKYFDNKPFSILLGGRRTYVVPDHRHMAEVWKRTKEVVYEPFIDHLMVCIGVPQASRDIVWNTKPNETSTSITTYVLDLVREEVGPGPAGQPFLDRLMQALDDVLQDGSLLTTGKDDEHSLLKFTNDLIMTASTDTFFGKVLLQKFPDILETFATFEHHAWEIIFPLPSFLVTTGRKAKDAVIDGLARYFDLPQDERRDVAAFVSKGEDVMHVLGVSHHQPTTATSNNETRINGMPSILAFWLLARVVYTPNLLGELRAEVAPAFKDGIHSRPDMEYLTTCPKLNATFHETLRVHGGAAGFRRVVSDTTVAGYTFKTGNDVIMTYRQLHIDKEIWGPGAESFDINRFIENPKLATGRTFKPFGGGSSLCYGRFLVRQTALCFLATLVTRYDMEVVGDCPFPGMDEKVPQVGVILPTMDQIPKIRIREVTAA</sequence>
<keyword evidence="4" id="KW-0408">Iron</keyword>
<dbReference type="GO" id="GO:0020037">
    <property type="term" value="F:heme binding"/>
    <property type="evidence" value="ECO:0007669"/>
    <property type="project" value="InterPro"/>
</dbReference>
<evidence type="ECO:0000313" key="7">
    <source>
        <dbReference type="Proteomes" id="UP000693738"/>
    </source>
</evidence>
<dbReference type="GO" id="GO:0005506">
    <property type="term" value="F:iron ion binding"/>
    <property type="evidence" value="ECO:0007669"/>
    <property type="project" value="InterPro"/>
</dbReference>
<keyword evidence="5" id="KW-0812">Transmembrane</keyword>
<dbReference type="Pfam" id="PF00067">
    <property type="entry name" value="p450"/>
    <property type="match status" value="1"/>
</dbReference>
<name>A0A8J2IM49_FUSEQ</name>
<keyword evidence="5" id="KW-1133">Transmembrane helix</keyword>
<dbReference type="Proteomes" id="UP000693738">
    <property type="component" value="Unassembled WGS sequence"/>
</dbReference>
<feature type="transmembrane region" description="Helical" evidence="5">
    <location>
        <begin position="15"/>
        <end position="34"/>
    </location>
</feature>
<reference evidence="6" key="1">
    <citation type="submission" date="2021-05" db="EMBL/GenBank/DDBJ databases">
        <authorList>
            <person name="Khan N."/>
        </authorList>
    </citation>
    <scope>NUCLEOTIDE SEQUENCE</scope>
</reference>
<keyword evidence="3" id="KW-0479">Metal-binding</keyword>
<evidence type="ECO:0000313" key="6">
    <source>
        <dbReference type="EMBL" id="CAG7557425.1"/>
    </source>
</evidence>
<evidence type="ECO:0000256" key="4">
    <source>
        <dbReference type="ARBA" id="ARBA00023004"/>
    </source>
</evidence>
<comment type="similarity">
    <text evidence="1">Belongs to the cytochrome P450 family.</text>
</comment>
<organism evidence="6 7">
    <name type="scientific">Fusarium equiseti</name>
    <name type="common">Fusarium scirpi</name>
    <dbReference type="NCBI Taxonomy" id="61235"/>
    <lineage>
        <taxon>Eukaryota</taxon>
        <taxon>Fungi</taxon>
        <taxon>Dikarya</taxon>
        <taxon>Ascomycota</taxon>
        <taxon>Pezizomycotina</taxon>
        <taxon>Sordariomycetes</taxon>
        <taxon>Hypocreomycetidae</taxon>
        <taxon>Hypocreales</taxon>
        <taxon>Nectriaceae</taxon>
        <taxon>Fusarium</taxon>
        <taxon>Fusarium incarnatum-equiseti species complex</taxon>
    </lineage>
</organism>
<dbReference type="InterPro" id="IPR001128">
    <property type="entry name" value="Cyt_P450"/>
</dbReference>
<dbReference type="PANTHER" id="PTHR24304">
    <property type="entry name" value="CYTOCHROME P450 FAMILY 7"/>
    <property type="match status" value="1"/>
</dbReference>
<evidence type="ECO:0000256" key="2">
    <source>
        <dbReference type="ARBA" id="ARBA00022617"/>
    </source>
</evidence>
<dbReference type="CDD" id="cd11040">
    <property type="entry name" value="CYP7_CYP8-like"/>
    <property type="match status" value="1"/>
</dbReference>
<gene>
    <name evidence="6" type="ORF">FEQUK3_LOCUS3108</name>
</gene>
<proteinExistence type="inferred from homology"/>
<dbReference type="GO" id="GO:0008395">
    <property type="term" value="F:steroid hydroxylase activity"/>
    <property type="evidence" value="ECO:0007669"/>
    <property type="project" value="TreeGrafter"/>
</dbReference>
<evidence type="ECO:0000256" key="3">
    <source>
        <dbReference type="ARBA" id="ARBA00022723"/>
    </source>
</evidence>
<keyword evidence="2" id="KW-0349">Heme</keyword>
<dbReference type="InterPro" id="IPR050529">
    <property type="entry name" value="CYP450_sterol_14alpha_dmase"/>
</dbReference>
<keyword evidence="5" id="KW-0472">Membrane</keyword>
<dbReference type="PANTHER" id="PTHR24304:SF2">
    <property type="entry name" value="24-HYDROXYCHOLESTEROL 7-ALPHA-HYDROXYLASE"/>
    <property type="match status" value="1"/>
</dbReference>
<dbReference type="AlphaFoldDB" id="A0A8J2IM49"/>
<evidence type="ECO:0008006" key="8">
    <source>
        <dbReference type="Google" id="ProtNLM"/>
    </source>
</evidence>
<accession>A0A8J2IM49</accession>
<dbReference type="GO" id="GO:0016705">
    <property type="term" value="F:oxidoreductase activity, acting on paired donors, with incorporation or reduction of molecular oxygen"/>
    <property type="evidence" value="ECO:0007669"/>
    <property type="project" value="InterPro"/>
</dbReference>
<comment type="caution">
    <text evidence="6">The sequence shown here is derived from an EMBL/GenBank/DDBJ whole genome shotgun (WGS) entry which is preliminary data.</text>
</comment>
<evidence type="ECO:0000256" key="1">
    <source>
        <dbReference type="ARBA" id="ARBA00010617"/>
    </source>
</evidence>